<organism evidence="2 3">
    <name type="scientific">Deinococcus cellulosilyticus (strain DSM 18568 / NBRC 106333 / KACC 11606 / 5516J-15)</name>
    <dbReference type="NCBI Taxonomy" id="1223518"/>
    <lineage>
        <taxon>Bacteria</taxon>
        <taxon>Thermotogati</taxon>
        <taxon>Deinococcota</taxon>
        <taxon>Deinococci</taxon>
        <taxon>Deinococcales</taxon>
        <taxon>Deinococcaceae</taxon>
        <taxon>Deinococcus</taxon>
    </lineage>
</organism>
<dbReference type="AlphaFoldDB" id="A0A511N0F6"/>
<evidence type="ECO:0000313" key="2">
    <source>
        <dbReference type="EMBL" id="GEM46334.1"/>
    </source>
</evidence>
<reference evidence="2 3" key="1">
    <citation type="submission" date="2019-07" db="EMBL/GenBank/DDBJ databases">
        <title>Whole genome shotgun sequence of Deinococcus cellulosilyticus NBRC 106333.</title>
        <authorList>
            <person name="Hosoyama A."/>
            <person name="Uohara A."/>
            <person name="Ohji S."/>
            <person name="Ichikawa N."/>
        </authorList>
    </citation>
    <scope>NUCLEOTIDE SEQUENCE [LARGE SCALE GENOMIC DNA]</scope>
    <source>
        <strain evidence="2 3">NBRC 106333</strain>
    </source>
</reference>
<evidence type="ECO:0000256" key="1">
    <source>
        <dbReference type="SAM" id="MobiDB-lite"/>
    </source>
</evidence>
<proteinExistence type="predicted"/>
<accession>A0A511N0F6</accession>
<gene>
    <name evidence="2" type="ORF">DC3_19690</name>
</gene>
<comment type="caution">
    <text evidence="2">The sequence shown here is derived from an EMBL/GenBank/DDBJ whole genome shotgun (WGS) entry which is preliminary data.</text>
</comment>
<sequence>MTLTATWTTTQQHRDSVISLFDTLESISGSDVREVLSCTTVSAHQVLEDLMGLGLLQVAPSIRNTTRYILRTYGHDASLVHREWFDRLEHWFSHGRSETIYSTSQQLHLELPETRATLEEMRKLGILYGKFVGAMCIYSLKQRQKLRQATAAQLQDLQVSAEQKLQNQMTEAANTARKESRRNRAKSA</sequence>
<feature type="region of interest" description="Disordered" evidence="1">
    <location>
        <begin position="165"/>
        <end position="188"/>
    </location>
</feature>
<dbReference type="RefSeq" id="WP_146884151.1">
    <property type="nucleotide sequence ID" value="NZ_BJXB01000007.1"/>
</dbReference>
<keyword evidence="3" id="KW-1185">Reference proteome</keyword>
<dbReference type="Proteomes" id="UP000321306">
    <property type="component" value="Unassembled WGS sequence"/>
</dbReference>
<dbReference type="OrthoDB" id="9847794at2"/>
<dbReference type="EMBL" id="BJXB01000007">
    <property type="protein sequence ID" value="GEM46334.1"/>
    <property type="molecule type" value="Genomic_DNA"/>
</dbReference>
<evidence type="ECO:0000313" key="3">
    <source>
        <dbReference type="Proteomes" id="UP000321306"/>
    </source>
</evidence>
<feature type="compositionally biased region" description="Basic residues" evidence="1">
    <location>
        <begin position="179"/>
        <end position="188"/>
    </location>
</feature>
<protein>
    <submittedName>
        <fullName evidence="2">Uncharacterized protein</fullName>
    </submittedName>
</protein>
<name>A0A511N0F6_DEIC1</name>